<dbReference type="Proteomes" id="UP001152795">
    <property type="component" value="Unassembled WGS sequence"/>
</dbReference>
<evidence type="ECO:0000313" key="1">
    <source>
        <dbReference type="EMBL" id="CAB3984938.1"/>
    </source>
</evidence>
<keyword evidence="2" id="KW-1185">Reference proteome</keyword>
<comment type="caution">
    <text evidence="1">The sequence shown here is derived from an EMBL/GenBank/DDBJ whole genome shotgun (WGS) entry which is preliminary data.</text>
</comment>
<reference evidence="1" key="1">
    <citation type="submission" date="2020-04" db="EMBL/GenBank/DDBJ databases">
        <authorList>
            <person name="Alioto T."/>
            <person name="Alioto T."/>
            <person name="Gomez Garrido J."/>
        </authorList>
    </citation>
    <scope>NUCLEOTIDE SEQUENCE</scope>
    <source>
        <strain evidence="1">A484AB</strain>
    </source>
</reference>
<organism evidence="1 2">
    <name type="scientific">Paramuricea clavata</name>
    <name type="common">Red gorgonian</name>
    <name type="synonym">Violescent sea-whip</name>
    <dbReference type="NCBI Taxonomy" id="317549"/>
    <lineage>
        <taxon>Eukaryota</taxon>
        <taxon>Metazoa</taxon>
        <taxon>Cnidaria</taxon>
        <taxon>Anthozoa</taxon>
        <taxon>Octocorallia</taxon>
        <taxon>Malacalcyonacea</taxon>
        <taxon>Plexauridae</taxon>
        <taxon>Paramuricea</taxon>
    </lineage>
</organism>
<proteinExistence type="predicted"/>
<sequence>MVGIQQIVFIIVLATAVDGFFFNWLKPRKSGILPAKKWSDFHVTFKKFTDLPETSKEAEDDGWTKTASCGASSYFNGNRYVLYNDKSTMVLYDYNGDIAGMQFGIAKSLATDLSFKNKRHWNEENDSLVITAYFTHPSGICNGKRTEDNLYIQVGNSPDDVMRIPYLESDLGSTLWVKGKCFFFMGQHYWYNISKEMSCDDSFPVFLLYHKGKLTGFGWAMIADLKTRRVEHPTPSELGYFFESKTQPKCLNTAGALTTQHIYLKKYPLTILCNPFKNLLSG</sequence>
<accession>A0A7D9DGX3</accession>
<protein>
    <submittedName>
        <fullName evidence="1">Uncharacterized protein</fullName>
    </submittedName>
</protein>
<dbReference type="OrthoDB" id="6042561at2759"/>
<dbReference type="AlphaFoldDB" id="A0A7D9DGX3"/>
<gene>
    <name evidence="1" type="ORF">PACLA_8A080434</name>
</gene>
<dbReference type="EMBL" id="CACRXK020000804">
    <property type="protein sequence ID" value="CAB3984938.1"/>
    <property type="molecule type" value="Genomic_DNA"/>
</dbReference>
<evidence type="ECO:0000313" key="2">
    <source>
        <dbReference type="Proteomes" id="UP001152795"/>
    </source>
</evidence>
<name>A0A7D9DGX3_PARCT</name>